<dbReference type="PANTHER" id="PTHR31984:SF12">
    <property type="entry name" value="THIOREDOXIN DOMAIN-CONTAINING PROTEIN"/>
    <property type="match status" value="1"/>
</dbReference>
<proteinExistence type="predicted"/>
<organism evidence="4 5">
    <name type="scientific">Quercus lobata</name>
    <name type="common">Valley oak</name>
    <dbReference type="NCBI Taxonomy" id="97700"/>
    <lineage>
        <taxon>Eukaryota</taxon>
        <taxon>Viridiplantae</taxon>
        <taxon>Streptophyta</taxon>
        <taxon>Embryophyta</taxon>
        <taxon>Tracheophyta</taxon>
        <taxon>Spermatophyta</taxon>
        <taxon>Magnoliopsida</taxon>
        <taxon>eudicotyledons</taxon>
        <taxon>Gunneridae</taxon>
        <taxon>Pentapetalae</taxon>
        <taxon>rosids</taxon>
        <taxon>fabids</taxon>
        <taxon>Fagales</taxon>
        <taxon>Fagaceae</taxon>
        <taxon>Quercus</taxon>
    </lineage>
</organism>
<feature type="signal peptide" evidence="2">
    <location>
        <begin position="1"/>
        <end position="23"/>
    </location>
</feature>
<reference evidence="4" key="2">
    <citation type="submission" date="2021-01" db="UniProtKB">
        <authorList>
            <consortium name="EnsemblPlants"/>
        </authorList>
    </citation>
    <scope>IDENTIFICATION</scope>
</reference>
<feature type="compositionally biased region" description="Acidic residues" evidence="1">
    <location>
        <begin position="570"/>
        <end position="585"/>
    </location>
</feature>
<dbReference type="Gene3D" id="3.40.1740.10">
    <property type="entry name" value="VC0467-like"/>
    <property type="match status" value="1"/>
</dbReference>
<dbReference type="Gene3D" id="3.40.30.10">
    <property type="entry name" value="Glutaredoxin"/>
    <property type="match status" value="2"/>
</dbReference>
<evidence type="ECO:0000256" key="1">
    <source>
        <dbReference type="SAM" id="MobiDB-lite"/>
    </source>
</evidence>
<feature type="domain" description="Reverse transcriptase zinc-binding" evidence="3">
    <location>
        <begin position="1049"/>
        <end position="1113"/>
    </location>
</feature>
<reference evidence="4 5" key="1">
    <citation type="journal article" date="2016" name="G3 (Bethesda)">
        <title>First Draft Assembly and Annotation of the Genome of a California Endemic Oak Quercus lobata Nee (Fagaceae).</title>
        <authorList>
            <person name="Sork V.L."/>
            <person name="Fitz-Gibbon S.T."/>
            <person name="Puiu D."/>
            <person name="Crepeau M."/>
            <person name="Gugger P.F."/>
            <person name="Sherman R."/>
            <person name="Stevens K."/>
            <person name="Langley C.H."/>
            <person name="Pellegrini M."/>
            <person name="Salzberg S.L."/>
        </authorList>
    </citation>
    <scope>NUCLEOTIDE SEQUENCE [LARGE SCALE GENOMIC DNA]</scope>
    <source>
        <strain evidence="4 5">cv. SW786</strain>
    </source>
</reference>
<evidence type="ECO:0000259" key="3">
    <source>
        <dbReference type="Pfam" id="PF13966"/>
    </source>
</evidence>
<dbReference type="SUPFAM" id="SSF52833">
    <property type="entry name" value="Thioredoxin-like"/>
    <property type="match status" value="1"/>
</dbReference>
<dbReference type="PANTHER" id="PTHR31984">
    <property type="entry name" value="TRANSPORTER, PUTATIVE (DUF179)-RELATED"/>
    <property type="match status" value="1"/>
</dbReference>
<sequence>MKEAKLVVVLLLLLVVVVAVVDCESSSEWQLLTKQNFSSQIRQNPYILLFITLPWSGESRSLMKEVAHVVSDRQQEEFRSLKLMFMFRNTEKMLADAIIAAAAAPAPNEEEEEEITILFYLHSVSYKYRGPFRALNILSSLLPHISNSNSSSNQPQPPLLNTPDHLNSFLASTDKALLLLEFCGWTPKLLANHNINHFGVGVQEDLLGNNFNAEANQTLADTRKNNQKVAGDEILKCGVENSFNGVPWLGQFSSVNETASFEEVENVSSGVISSCTLQEFQQFESFFSKFMNVAREFFLAPERHRFGLVSERSMLSSLGLEDSSSWLAVFHVAGCPTCSRILKEEDDLKDVLQMDSSVVTELEGDRHDIELVLPANKPSIILFVDRSSDSSETRGKGKEALDTFRELALHYHGSYQMGEPKRAKPEKSSVQDYQSWGGKSKHPRLKLSLTAQKIKLKEKLSTIMILNEDKHVTLDKLSSDQEGSSLHKILAHLLQQNKEGKLSSLAKELGFQLLSDDVDIKSVNTLPSDTVQSNQVSPAVFKEGLVSNSVDSDKDQLPQRASLSAKMNEENSELTDGEPSSEYDEEKTAFYVDKSKQLISLEAHQSVTALEEVATAQDLVVEEKSFENVVVEEKSSEDAILEEKGFLLVDNLGEQQLHFQGFEGSFFFSDGNYRLLRALTGGSNIPSLVIIDPLLQQHYVLPQESDFSYSSLADFLSGFVNGTLPPYQLSVSIIQSPREATVPPFVNVDFHEVDSIPQIAIHRLSELVLGVNQSNTNNVVHAWNRDVLVLFSNSWCGFCQRMELVVREVYRAVKGYMNVLRSGSRNGEKVFNGDNLKDALVELPLIYLMDCTLNDCSLILKSMDQAFPLPLSSCFEVMGAVKDACISEVLWMPDGGTVKVWDLRFYRAFEDWELAASYSFLQLIQSRIPRGDRSDTLCWRLKGDGNFDTRSYYHAIRGASNSLFPWKGVWKPKIPRRVAFFLWTATHGRILTLDNLMLRGRPLATWCCMCCCDRESVDHLLLHCPITHSLWTFMLQAFGIHWVMPGSMAGIWKVKAPTHVSFFVWTAAWEKILTGDTLQCRGFDLVDWCIMCRCNGETVNHLLLHCEKAYKLWSLIFRSFGISWVLPRSVAEMLFSWWNWTQSNNTMGLTTSNSREIDDQGDKDAEEREVYPALILFPAESRNAILYDGDMAVADIIRFIADQGSNLRNLISNKGIIWNVAKRGGGNQNPFKEVSPTEIRDEISTSNFKSHEVLLKDRELERVGEYNQIKSHTSKDLHERAPHVVAGSILVATEKLLGVQPFDKSVILIVKADQSNGFQGLIINKHIRWESLHELEERLEMLKKAPLSFGGPLMIRGMPLVSLTRSATKDQYPEVLPGVYFVDQVATIHEIKEFKSDDQSIADFWFFVGYSSWGWEQLFGEIAEGAWNVTDDGIQHLNWP</sequence>
<dbReference type="Gramene" id="QL03p043857:mrna">
    <property type="protein sequence ID" value="QL03p043857:mrna"/>
    <property type="gene ID" value="QL03p043857"/>
</dbReference>
<evidence type="ECO:0000313" key="4">
    <source>
        <dbReference type="EnsemblPlants" id="QL03p043857:mrna"/>
    </source>
</evidence>
<dbReference type="Pfam" id="PF02622">
    <property type="entry name" value="DUF179"/>
    <property type="match status" value="1"/>
</dbReference>
<dbReference type="EMBL" id="LRBV02000003">
    <property type="status" value="NOT_ANNOTATED_CDS"/>
    <property type="molecule type" value="Genomic_DNA"/>
</dbReference>
<dbReference type="Pfam" id="PF13966">
    <property type="entry name" value="zf-RVT"/>
    <property type="match status" value="2"/>
</dbReference>
<protein>
    <recommendedName>
        <fullName evidence="3">Reverse transcriptase zinc-binding domain-containing protein</fullName>
    </recommendedName>
</protein>
<keyword evidence="2" id="KW-0732">Signal</keyword>
<dbReference type="OMA" id="PMHSVIP"/>
<accession>A0A7N2L719</accession>
<name>A0A7N2L719_QUELO</name>
<dbReference type="InterPro" id="IPR026960">
    <property type="entry name" value="RVT-Znf"/>
</dbReference>
<evidence type="ECO:0000313" key="5">
    <source>
        <dbReference type="Proteomes" id="UP000594261"/>
    </source>
</evidence>
<dbReference type="InterPro" id="IPR003774">
    <property type="entry name" value="AlgH-like"/>
</dbReference>
<dbReference type="InParanoid" id="A0A7N2L719"/>
<dbReference type="InterPro" id="IPR036249">
    <property type="entry name" value="Thioredoxin-like_sf"/>
</dbReference>
<keyword evidence="5" id="KW-1185">Reference proteome</keyword>
<dbReference type="SUPFAM" id="SSF143456">
    <property type="entry name" value="VC0467-like"/>
    <property type="match status" value="1"/>
</dbReference>
<dbReference type="EnsemblPlants" id="QL03p043857:mrna">
    <property type="protein sequence ID" value="QL03p043857:mrna"/>
    <property type="gene ID" value="QL03p043857"/>
</dbReference>
<feature type="domain" description="Reverse transcriptase zinc-binding" evidence="3">
    <location>
        <begin position="947"/>
        <end position="1031"/>
    </location>
</feature>
<feature type="region of interest" description="Disordered" evidence="1">
    <location>
        <begin position="563"/>
        <end position="585"/>
    </location>
</feature>
<evidence type="ECO:0000256" key="2">
    <source>
        <dbReference type="SAM" id="SignalP"/>
    </source>
</evidence>
<feature type="chain" id="PRO_5029535452" description="Reverse transcriptase zinc-binding domain-containing protein" evidence="2">
    <location>
        <begin position="24"/>
        <end position="1440"/>
    </location>
</feature>
<dbReference type="FunCoup" id="A0A7N2L719">
    <property type="interactions" value="2389"/>
</dbReference>
<dbReference type="Proteomes" id="UP000594261">
    <property type="component" value="Chromosome 3"/>
</dbReference>